<reference evidence="5" key="1">
    <citation type="submission" date="2025-08" db="UniProtKB">
        <authorList>
            <consortium name="RefSeq"/>
        </authorList>
    </citation>
    <scope>IDENTIFICATION</scope>
    <source>
        <strain evidence="5">11010-0011.00</strain>
        <tissue evidence="5">Whole body</tissue>
    </source>
</reference>
<dbReference type="PRINTS" id="PR00947">
    <property type="entry name" value="CUTICLE"/>
</dbReference>
<dbReference type="GO" id="GO:0008010">
    <property type="term" value="F:structural constituent of chitin-based larval cuticle"/>
    <property type="evidence" value="ECO:0007669"/>
    <property type="project" value="TreeGrafter"/>
</dbReference>
<evidence type="ECO:0000256" key="3">
    <source>
        <dbReference type="SAM" id="SignalP"/>
    </source>
</evidence>
<evidence type="ECO:0000256" key="1">
    <source>
        <dbReference type="ARBA" id="ARBA00022460"/>
    </source>
</evidence>
<gene>
    <name evidence="5" type="primary">LOC115626541</name>
</gene>
<feature type="chain" id="PRO_5026919374" evidence="3">
    <location>
        <begin position="27"/>
        <end position="135"/>
    </location>
</feature>
<proteinExistence type="predicted"/>
<dbReference type="PROSITE" id="PS51155">
    <property type="entry name" value="CHIT_BIND_RR_2"/>
    <property type="match status" value="1"/>
</dbReference>
<dbReference type="AlphaFoldDB" id="A0A6J2TMK6"/>
<dbReference type="PROSITE" id="PS00233">
    <property type="entry name" value="CHIT_BIND_RR_1"/>
    <property type="match status" value="1"/>
</dbReference>
<protein>
    <submittedName>
        <fullName evidence="5">Larval cuticle protein 4-like</fullName>
    </submittedName>
</protein>
<dbReference type="InterPro" id="IPR031311">
    <property type="entry name" value="CHIT_BIND_RR_consensus"/>
</dbReference>
<dbReference type="InterPro" id="IPR000618">
    <property type="entry name" value="Insect_cuticle"/>
</dbReference>
<feature type="signal peptide" evidence="3">
    <location>
        <begin position="1"/>
        <end position="26"/>
    </location>
</feature>
<dbReference type="Pfam" id="PF00379">
    <property type="entry name" value="Chitin_bind_4"/>
    <property type="match status" value="1"/>
</dbReference>
<name>A0A6J2TMK6_DROLE</name>
<sequence>MTPLPDTDHHVVLQFVIAILIASCAASEDDAHAHVQKQFKKEDGKGHFEYGFDITNGIGAGEAGDEHQVKGEYHFVSKEGVPVKVSYTADERGYRPNSDLLPTPPPTPEAILKALAYIQAHPRKEEQSPKPQRRH</sequence>
<dbReference type="Proteomes" id="UP000504634">
    <property type="component" value="Unplaced"/>
</dbReference>
<keyword evidence="3" id="KW-0732">Signal</keyword>
<keyword evidence="4" id="KW-1185">Reference proteome</keyword>
<accession>A0A6J2TMK6</accession>
<dbReference type="GO" id="GO:0062129">
    <property type="term" value="C:chitin-based extracellular matrix"/>
    <property type="evidence" value="ECO:0007669"/>
    <property type="project" value="TreeGrafter"/>
</dbReference>
<organism evidence="4 5">
    <name type="scientific">Drosophila lebanonensis</name>
    <name type="common">Fruit fly</name>
    <name type="synonym">Scaptodrosophila lebanonensis</name>
    <dbReference type="NCBI Taxonomy" id="7225"/>
    <lineage>
        <taxon>Eukaryota</taxon>
        <taxon>Metazoa</taxon>
        <taxon>Ecdysozoa</taxon>
        <taxon>Arthropoda</taxon>
        <taxon>Hexapoda</taxon>
        <taxon>Insecta</taxon>
        <taxon>Pterygota</taxon>
        <taxon>Neoptera</taxon>
        <taxon>Endopterygota</taxon>
        <taxon>Diptera</taxon>
        <taxon>Brachycera</taxon>
        <taxon>Muscomorpha</taxon>
        <taxon>Ephydroidea</taxon>
        <taxon>Drosophilidae</taxon>
        <taxon>Scaptodrosophila</taxon>
    </lineage>
</organism>
<evidence type="ECO:0000256" key="2">
    <source>
        <dbReference type="PROSITE-ProRule" id="PRU00497"/>
    </source>
</evidence>
<dbReference type="OrthoDB" id="7998177at2759"/>
<dbReference type="PANTHER" id="PTHR10380">
    <property type="entry name" value="CUTICLE PROTEIN"/>
    <property type="match status" value="1"/>
</dbReference>
<dbReference type="GeneID" id="115626541"/>
<dbReference type="PANTHER" id="PTHR10380:SF237">
    <property type="entry name" value="CUTICULAR PROTEIN 65AU, ISOFORM A-RELATED"/>
    <property type="match status" value="1"/>
</dbReference>
<dbReference type="RefSeq" id="XP_030377816.1">
    <property type="nucleotide sequence ID" value="XM_030521956.1"/>
</dbReference>
<keyword evidence="1 2" id="KW-0193">Cuticle</keyword>
<evidence type="ECO:0000313" key="5">
    <source>
        <dbReference type="RefSeq" id="XP_030377816.1"/>
    </source>
</evidence>
<evidence type="ECO:0000313" key="4">
    <source>
        <dbReference type="Proteomes" id="UP000504634"/>
    </source>
</evidence>
<dbReference type="InterPro" id="IPR050468">
    <property type="entry name" value="Cuticle_Struct_Prot"/>
</dbReference>